<evidence type="ECO:0000256" key="1">
    <source>
        <dbReference type="SAM" id="MobiDB-lite"/>
    </source>
</evidence>
<evidence type="ECO:0000313" key="3">
    <source>
        <dbReference type="EMBL" id="MTD95476.1"/>
    </source>
</evidence>
<feature type="region of interest" description="Disordered" evidence="1">
    <location>
        <begin position="1"/>
        <end position="20"/>
    </location>
</feature>
<dbReference type="PANTHER" id="PTHR33645">
    <property type="entry name" value="AMINOPEPTIDASE (DUF3754)"/>
    <property type="match status" value="1"/>
</dbReference>
<gene>
    <name evidence="3" type="ORF">GIW81_14145</name>
</gene>
<protein>
    <submittedName>
        <fullName evidence="3">DUF3754 domain-containing protein</fullName>
    </submittedName>
</protein>
<keyword evidence="2" id="KW-0472">Membrane</keyword>
<sequence length="482" mass="54526">MSSADVQAPPAAGSFFSRTNGEPVAESKAEAVSAFDAVMPESARGKERFIPVTRFALLDRLTSPTAWPAGQAKEARRFFRYLDHWRRQQYNAQLNVLEETYEPFSPDSDLLMTRAFTPEERDVMQARVVDGMQRILQQANYVHIDHKDVAQVLTRDSAYGLDLHVDLNVFDEVLLFYRGASSKRDLRRRWQKFYLREQFDVPIFQRLFVLFKLKPFDKHVREVMQAQNLSRRDAEKQVKRARDGVPPQMKETCIYMKLFKNIPRSDLEMVFPNTRVRFRFYDKLRLGATASGGLGLGLFGAAGKIALLATNPIAALGAMVGLGGIAFRQSVNFMNQKQRYMVVMAQNLYFHAMADNRGVMLKLAARAAEEDIKEEMLLYAVLTKENARRQDIPDIDAAIEQYLAASFGVSVDFDITDALERLTADGLVIEQPDGRFLTMPPKAAAQHIDQKWDLFLDELPDPISAEGMEFGGGEPPLSPPTA</sequence>
<accession>A0A6I3KP47</accession>
<name>A0A6I3KP47_9HYPH</name>
<dbReference type="RefSeq" id="WP_154740018.1">
    <property type="nucleotide sequence ID" value="NZ_WMBQ01000002.1"/>
</dbReference>
<dbReference type="EMBL" id="WMBQ01000002">
    <property type="protein sequence ID" value="MTD95476.1"/>
    <property type="molecule type" value="Genomic_DNA"/>
</dbReference>
<reference evidence="3 4" key="1">
    <citation type="submission" date="2019-11" db="EMBL/GenBank/DDBJ databases">
        <title>Identification of a novel strain.</title>
        <authorList>
            <person name="Xu Q."/>
            <person name="Wang G."/>
        </authorList>
    </citation>
    <scope>NUCLEOTIDE SEQUENCE [LARGE SCALE GENOMIC DNA]</scope>
    <source>
        <strain evidence="4">xq</strain>
    </source>
</reference>
<keyword evidence="2" id="KW-1133">Transmembrane helix</keyword>
<dbReference type="InterPro" id="IPR022227">
    <property type="entry name" value="DUF3754"/>
</dbReference>
<keyword evidence="2" id="KW-0812">Transmembrane</keyword>
<dbReference type="Proteomes" id="UP000440694">
    <property type="component" value="Unassembled WGS sequence"/>
</dbReference>
<feature type="transmembrane region" description="Helical" evidence="2">
    <location>
        <begin position="313"/>
        <end position="331"/>
    </location>
</feature>
<keyword evidence="4" id="KW-1185">Reference proteome</keyword>
<evidence type="ECO:0000256" key="2">
    <source>
        <dbReference type="SAM" id="Phobius"/>
    </source>
</evidence>
<dbReference type="PANTHER" id="PTHR33645:SF11">
    <property type="entry name" value="AMINOPEPTIDASE (DUF3754)"/>
    <property type="match status" value="1"/>
</dbReference>
<dbReference type="AlphaFoldDB" id="A0A6I3KP47"/>
<organism evidence="3 4">
    <name type="scientific">Hyphomicrobium album</name>
    <dbReference type="NCBI Taxonomy" id="2665159"/>
    <lineage>
        <taxon>Bacteria</taxon>
        <taxon>Pseudomonadati</taxon>
        <taxon>Pseudomonadota</taxon>
        <taxon>Alphaproteobacteria</taxon>
        <taxon>Hyphomicrobiales</taxon>
        <taxon>Hyphomicrobiaceae</taxon>
        <taxon>Hyphomicrobium</taxon>
    </lineage>
</organism>
<comment type="caution">
    <text evidence="3">The sequence shown here is derived from an EMBL/GenBank/DDBJ whole genome shotgun (WGS) entry which is preliminary data.</text>
</comment>
<evidence type="ECO:0000313" key="4">
    <source>
        <dbReference type="Proteomes" id="UP000440694"/>
    </source>
</evidence>
<dbReference type="Pfam" id="PF12576">
    <property type="entry name" value="DUF3754"/>
    <property type="match status" value="1"/>
</dbReference>
<proteinExistence type="predicted"/>